<keyword evidence="1" id="KW-0597">Phosphoprotein</keyword>
<dbReference type="Pfam" id="PF00072">
    <property type="entry name" value="Response_reg"/>
    <property type="match status" value="1"/>
</dbReference>
<dbReference type="Gene3D" id="3.40.50.2300">
    <property type="match status" value="1"/>
</dbReference>
<reference evidence="3 4" key="1">
    <citation type="submission" date="2015-11" db="EMBL/GenBank/DDBJ databases">
        <title>Genomic analysis of 38 Legionella species identifies large and diverse effector repertoires.</title>
        <authorList>
            <person name="Burstein D."/>
            <person name="Amaro F."/>
            <person name="Zusman T."/>
            <person name="Lifshitz Z."/>
            <person name="Cohen O."/>
            <person name="Gilbert J.A."/>
            <person name="Pupko T."/>
            <person name="Shuman H.A."/>
            <person name="Segal G."/>
        </authorList>
    </citation>
    <scope>NUCLEOTIDE SEQUENCE [LARGE SCALE GENOMIC DNA]</scope>
    <source>
        <strain evidence="3 4">Oak Ridge-10</strain>
    </source>
</reference>
<dbReference type="SUPFAM" id="SSF52172">
    <property type="entry name" value="CheY-like"/>
    <property type="match status" value="1"/>
</dbReference>
<dbReference type="InterPro" id="IPR001789">
    <property type="entry name" value="Sig_transdc_resp-reg_receiver"/>
</dbReference>
<feature type="domain" description="Response regulatory" evidence="2">
    <location>
        <begin position="6"/>
        <end position="130"/>
    </location>
</feature>
<dbReference type="PANTHER" id="PTHR44520">
    <property type="entry name" value="RESPONSE REGULATOR RCP1-RELATED"/>
    <property type="match status" value="1"/>
</dbReference>
<organism evidence="3 4">
    <name type="scientific">Legionella oakridgensis</name>
    <dbReference type="NCBI Taxonomy" id="29423"/>
    <lineage>
        <taxon>Bacteria</taxon>
        <taxon>Pseudomonadati</taxon>
        <taxon>Pseudomonadota</taxon>
        <taxon>Gammaproteobacteria</taxon>
        <taxon>Legionellales</taxon>
        <taxon>Legionellaceae</taxon>
        <taxon>Legionella</taxon>
    </lineage>
</organism>
<dbReference type="PANTHER" id="PTHR44520:SF2">
    <property type="entry name" value="RESPONSE REGULATOR RCP1"/>
    <property type="match status" value="1"/>
</dbReference>
<comment type="caution">
    <text evidence="3">The sequence shown here is derived from an EMBL/GenBank/DDBJ whole genome shotgun (WGS) entry which is preliminary data.</text>
</comment>
<dbReference type="InterPro" id="IPR052893">
    <property type="entry name" value="TCS_response_regulator"/>
</dbReference>
<dbReference type="RefSeq" id="WP_025386174.1">
    <property type="nucleotide sequence ID" value="NZ_LCUA01000001.1"/>
</dbReference>
<gene>
    <name evidence="3" type="ORF">Loak_2087</name>
</gene>
<dbReference type="GO" id="GO:0000160">
    <property type="term" value="P:phosphorelay signal transduction system"/>
    <property type="evidence" value="ECO:0007669"/>
    <property type="project" value="InterPro"/>
</dbReference>
<accession>A0A0W0WXA8</accession>
<evidence type="ECO:0000259" key="2">
    <source>
        <dbReference type="PROSITE" id="PS50110"/>
    </source>
</evidence>
<dbReference type="PATRIC" id="fig|29423.5.peg.2189"/>
<feature type="modified residue" description="4-aspartylphosphate" evidence="1">
    <location>
        <position position="63"/>
    </location>
</feature>
<evidence type="ECO:0000313" key="4">
    <source>
        <dbReference type="Proteomes" id="UP000054858"/>
    </source>
</evidence>
<dbReference type="InterPro" id="IPR011006">
    <property type="entry name" value="CheY-like_superfamily"/>
</dbReference>
<dbReference type="PROSITE" id="PS50110">
    <property type="entry name" value="RESPONSE_REGULATORY"/>
    <property type="match status" value="1"/>
</dbReference>
<evidence type="ECO:0000256" key="1">
    <source>
        <dbReference type="PROSITE-ProRule" id="PRU00169"/>
    </source>
</evidence>
<dbReference type="Proteomes" id="UP000054858">
    <property type="component" value="Unassembled WGS sequence"/>
</dbReference>
<name>A0A0W0WXA8_9GAMM</name>
<sequence length="143" mass="16149">MTTKVDILYVEDDDVDIKAVQREFSKTNKQVDITIAKNGIQALDSLYGRNGKHKIKPSAILLDLNMPQMNGIDFLKELRRDFHFLDVKVFVLTGAYTTQEKLAISDLDVSGCIVKPLQHEDALNILWCVYADKDASSLLFMQG</sequence>
<dbReference type="SMART" id="SM00448">
    <property type="entry name" value="REC"/>
    <property type="match status" value="1"/>
</dbReference>
<dbReference type="EMBL" id="LNYP01000031">
    <property type="protein sequence ID" value="KTD36951.1"/>
    <property type="molecule type" value="Genomic_DNA"/>
</dbReference>
<proteinExistence type="predicted"/>
<protein>
    <submittedName>
        <fullName evidence="3">CheY-like receiver</fullName>
    </submittedName>
</protein>
<evidence type="ECO:0000313" key="3">
    <source>
        <dbReference type="EMBL" id="KTD36951.1"/>
    </source>
</evidence>
<dbReference type="AlphaFoldDB" id="A0A0W0WXA8"/>